<dbReference type="SMART" id="SM00358">
    <property type="entry name" value="DSRM"/>
    <property type="match status" value="3"/>
</dbReference>
<evidence type="ECO:0000256" key="3">
    <source>
        <dbReference type="PROSITE-ProRule" id="PRU00266"/>
    </source>
</evidence>
<dbReference type="PANTHER" id="PTHR46031:SF16">
    <property type="entry name" value="DOUBLE-STRANDED RNA-BINDING PROTEIN 4"/>
    <property type="match status" value="1"/>
</dbReference>
<evidence type="ECO:0000256" key="4">
    <source>
        <dbReference type="SAM" id="MobiDB-lite"/>
    </source>
</evidence>
<feature type="region of interest" description="Disordered" evidence="4">
    <location>
        <begin position="69"/>
        <end position="92"/>
    </location>
</feature>
<feature type="domain" description="DRBM" evidence="5">
    <location>
        <begin position="1"/>
        <end position="70"/>
    </location>
</feature>
<feature type="domain" description="DRBM" evidence="5">
    <location>
        <begin position="112"/>
        <end position="181"/>
    </location>
</feature>
<feature type="compositionally biased region" description="Basic and acidic residues" evidence="4">
    <location>
        <begin position="312"/>
        <end position="323"/>
    </location>
</feature>
<dbReference type="OMA" id="VKDGPDH"/>
<dbReference type="EMBL" id="MVGT01004285">
    <property type="protein sequence ID" value="OVA00881.1"/>
    <property type="molecule type" value="Genomic_DNA"/>
</dbReference>
<gene>
    <name evidence="6" type="ORF">BVC80_9081g36</name>
</gene>
<dbReference type="Pfam" id="PF00035">
    <property type="entry name" value="dsrm"/>
    <property type="match status" value="3"/>
</dbReference>
<dbReference type="OrthoDB" id="5274873at2759"/>
<organism evidence="6 7">
    <name type="scientific">Macleaya cordata</name>
    <name type="common">Five-seeded plume-poppy</name>
    <name type="synonym">Bocconia cordata</name>
    <dbReference type="NCBI Taxonomy" id="56857"/>
    <lineage>
        <taxon>Eukaryota</taxon>
        <taxon>Viridiplantae</taxon>
        <taxon>Streptophyta</taxon>
        <taxon>Embryophyta</taxon>
        <taxon>Tracheophyta</taxon>
        <taxon>Spermatophyta</taxon>
        <taxon>Magnoliopsida</taxon>
        <taxon>Ranunculales</taxon>
        <taxon>Papaveraceae</taxon>
        <taxon>Papaveroideae</taxon>
        <taxon>Macleaya</taxon>
    </lineage>
</organism>
<feature type="compositionally biased region" description="Polar residues" evidence="4">
    <location>
        <begin position="388"/>
        <end position="405"/>
    </location>
</feature>
<dbReference type="Gene3D" id="3.30.160.20">
    <property type="match status" value="3"/>
</dbReference>
<feature type="domain" description="DRBM" evidence="5">
    <location>
        <begin position="192"/>
        <end position="259"/>
    </location>
</feature>
<feature type="region of interest" description="Disordered" evidence="4">
    <location>
        <begin position="305"/>
        <end position="405"/>
    </location>
</feature>
<dbReference type="PROSITE" id="PS50137">
    <property type="entry name" value="DS_RBD"/>
    <property type="match status" value="3"/>
</dbReference>
<feature type="compositionally biased region" description="Basic and acidic residues" evidence="4">
    <location>
        <begin position="357"/>
        <end position="370"/>
    </location>
</feature>
<dbReference type="InterPro" id="IPR044450">
    <property type="entry name" value="AtDRB-like_DSRM_1"/>
</dbReference>
<evidence type="ECO:0000313" key="6">
    <source>
        <dbReference type="EMBL" id="OVA00881.1"/>
    </source>
</evidence>
<dbReference type="InterPro" id="IPR014720">
    <property type="entry name" value="dsRBD_dom"/>
</dbReference>
<sequence>MYKSRLQELCHQKLWSLPNYTVIKDGLDHNPRFKASVLINGVSFDTPDFCRSSKEAQNEAARLAFHHFTSPDPHLSTENPVKNSSSSSSSPSPEIRMFMSYNWVLPTDIQSLHKNLLQNYAQRRNLSLPVYSCVREGPPHAVRFKANVTVDEQTFEGPEFCRTLKEAEHAAARVALTSLSHDVSFYQDDTGFYKNLLQDFLRKEGLSLPTYKTNSSGSSHLPIFTSTVEIGVDVFQGIAKTKKQAEMNAAKVAYSCLKERGLYRNPPSLFQSSQAEEALQYTSSTPHSTFNVDLQQNIKPGESLVLTSSVKSGERRKERKGSNEEDNSSKTIVDVGQFSTRPSMPSFPKPGINSSPKNKESDMIYARLRDPFPSPPSSPDDNEPSSPTTVSQFSNPSSFTTNVNTELPLETKSSLLCNRVRVYPRKPDMVFPKGITVMPISDDKWVAVSLDFPSEEVIAFFIELVSNNMIKLACEVHYLSQESNWKPSLVFPELNQDLYENAHRM</sequence>
<comment type="caution">
    <text evidence="6">The sequence shown here is derived from an EMBL/GenBank/DDBJ whole genome shotgun (WGS) entry which is preliminary data.</text>
</comment>
<keyword evidence="1" id="KW-0677">Repeat</keyword>
<name>A0A200PRM3_MACCD</name>
<dbReference type="STRING" id="56857.A0A200PRM3"/>
<dbReference type="CDD" id="cd19907">
    <property type="entry name" value="DSRM_AtDRB-like_rpt1"/>
    <property type="match status" value="1"/>
</dbReference>
<evidence type="ECO:0000256" key="1">
    <source>
        <dbReference type="ARBA" id="ARBA00022737"/>
    </source>
</evidence>
<evidence type="ECO:0000259" key="5">
    <source>
        <dbReference type="PROSITE" id="PS50137"/>
    </source>
</evidence>
<dbReference type="InParanoid" id="A0A200PRM3"/>
<dbReference type="GO" id="GO:0003725">
    <property type="term" value="F:double-stranded RNA binding"/>
    <property type="evidence" value="ECO:0007669"/>
    <property type="project" value="InterPro"/>
</dbReference>
<dbReference type="SUPFAM" id="SSF54768">
    <property type="entry name" value="dsRNA-binding domain-like"/>
    <property type="match status" value="3"/>
</dbReference>
<evidence type="ECO:0000313" key="7">
    <source>
        <dbReference type="Proteomes" id="UP000195402"/>
    </source>
</evidence>
<reference evidence="6 7" key="1">
    <citation type="journal article" date="2017" name="Mol. Plant">
        <title>The Genome of Medicinal Plant Macleaya cordata Provides New Insights into Benzylisoquinoline Alkaloids Metabolism.</title>
        <authorList>
            <person name="Liu X."/>
            <person name="Liu Y."/>
            <person name="Huang P."/>
            <person name="Ma Y."/>
            <person name="Qing Z."/>
            <person name="Tang Q."/>
            <person name="Cao H."/>
            <person name="Cheng P."/>
            <person name="Zheng Y."/>
            <person name="Yuan Z."/>
            <person name="Zhou Y."/>
            <person name="Liu J."/>
            <person name="Tang Z."/>
            <person name="Zhuo Y."/>
            <person name="Zhang Y."/>
            <person name="Yu L."/>
            <person name="Huang J."/>
            <person name="Yang P."/>
            <person name="Peng Q."/>
            <person name="Zhang J."/>
            <person name="Jiang W."/>
            <person name="Zhang Z."/>
            <person name="Lin K."/>
            <person name="Ro D.K."/>
            <person name="Chen X."/>
            <person name="Xiong X."/>
            <person name="Shang Y."/>
            <person name="Huang S."/>
            <person name="Zeng J."/>
        </authorList>
    </citation>
    <scope>NUCLEOTIDE SEQUENCE [LARGE SCALE GENOMIC DNA]</scope>
    <source>
        <strain evidence="7">cv. BLH2017</strain>
        <tissue evidence="6">Root</tissue>
    </source>
</reference>
<dbReference type="AlphaFoldDB" id="A0A200PRM3"/>
<protein>
    <submittedName>
        <fullName evidence="6">Double-stranded RNA-binding domain</fullName>
    </submittedName>
</protein>
<dbReference type="PANTHER" id="PTHR46031">
    <property type="match status" value="1"/>
</dbReference>
<keyword evidence="2 3" id="KW-0694">RNA-binding</keyword>
<evidence type="ECO:0000256" key="2">
    <source>
        <dbReference type="ARBA" id="ARBA00022884"/>
    </source>
</evidence>
<keyword evidence="7" id="KW-1185">Reference proteome</keyword>
<proteinExistence type="predicted"/>
<accession>A0A200PRM3</accession>
<dbReference type="Proteomes" id="UP000195402">
    <property type="component" value="Unassembled WGS sequence"/>
</dbReference>